<gene>
    <name evidence="1" type="ORF">DFI_15560</name>
</gene>
<keyword evidence="1" id="KW-0614">Plasmid</keyword>
<protein>
    <submittedName>
        <fullName evidence="1">Uncharacterized protein</fullName>
    </submittedName>
</protein>
<dbReference type="KEGG" id="dfc:DFI_15560"/>
<reference evidence="1 2" key="1">
    <citation type="submission" date="2017-05" db="EMBL/GenBank/DDBJ databases">
        <title>The complete genome sequence of Deinococcus ficus isolated from the rhizosphere of the Ficus religiosa L. in Taiwan.</title>
        <authorList>
            <person name="Wu K.-M."/>
            <person name="Liao T.-L."/>
            <person name="Liu Y.-M."/>
            <person name="Young C.-C."/>
            <person name="Tsai S.-F."/>
        </authorList>
    </citation>
    <scope>NUCLEOTIDE SEQUENCE [LARGE SCALE GENOMIC DNA]</scope>
    <source>
        <strain evidence="1 2">CC-FR2-10</strain>
        <plasmid evidence="2">pdfi1</plasmid>
    </source>
</reference>
<geneLocation type="plasmid" evidence="2">
    <name>pdfi1</name>
</geneLocation>
<dbReference type="AlphaFoldDB" id="A0A221T152"/>
<accession>A0A221T152</accession>
<name>A0A221T152_9DEIO</name>
<proteinExistence type="predicted"/>
<evidence type="ECO:0000313" key="1">
    <source>
        <dbReference type="EMBL" id="ASN82591.1"/>
    </source>
</evidence>
<organism evidence="1 2">
    <name type="scientific">Deinococcus ficus</name>
    <dbReference type="NCBI Taxonomy" id="317577"/>
    <lineage>
        <taxon>Bacteria</taxon>
        <taxon>Thermotogati</taxon>
        <taxon>Deinococcota</taxon>
        <taxon>Deinococci</taxon>
        <taxon>Deinococcales</taxon>
        <taxon>Deinococcaceae</taxon>
        <taxon>Deinococcus</taxon>
    </lineage>
</organism>
<keyword evidence="2" id="KW-1185">Reference proteome</keyword>
<dbReference type="EMBL" id="CP021082">
    <property type="protein sequence ID" value="ASN82591.1"/>
    <property type="molecule type" value="Genomic_DNA"/>
</dbReference>
<evidence type="ECO:0000313" key="2">
    <source>
        <dbReference type="Proteomes" id="UP000259030"/>
    </source>
</evidence>
<sequence>MLFGLALAAPVAHSGKVTGWTHGTQLIGLVTSNDDVLISGQITATGTFTLQLTDQSAMMRPYLKTTDRLYFVGASCSADQCGVKISDPDARWNVIKALHVQGNPELRGISLISGDDMDAELDVLDPDPWRPRQGRYFAYAERPVTVIGSVITKETRDTVASEQRYNLKLPAGWSMVERFEEYVFNPDQSMKLHLMGMRSVPMTPQTWAVKK</sequence>
<dbReference type="Proteomes" id="UP000259030">
    <property type="component" value="Plasmid pDFI1"/>
</dbReference>